<comment type="caution">
    <text evidence="2">The sequence shown here is derived from an EMBL/GenBank/DDBJ whole genome shotgun (WGS) entry which is preliminary data.</text>
</comment>
<evidence type="ECO:0000313" key="2">
    <source>
        <dbReference type="EMBL" id="KAL3628741.1"/>
    </source>
</evidence>
<dbReference type="Proteomes" id="UP001632038">
    <property type="component" value="Unassembled WGS sequence"/>
</dbReference>
<dbReference type="Pfam" id="PF00646">
    <property type="entry name" value="F-box"/>
    <property type="match status" value="1"/>
</dbReference>
<dbReference type="Gene3D" id="1.20.1280.50">
    <property type="match status" value="1"/>
</dbReference>
<protein>
    <recommendedName>
        <fullName evidence="1">F-box domain-containing protein</fullName>
    </recommendedName>
</protein>
<dbReference type="CDD" id="cd22157">
    <property type="entry name" value="F-box_AtFBW1-like"/>
    <property type="match status" value="1"/>
</dbReference>
<dbReference type="NCBIfam" id="TIGR01640">
    <property type="entry name" value="F_box_assoc_1"/>
    <property type="match status" value="1"/>
</dbReference>
<feature type="domain" description="F-box" evidence="1">
    <location>
        <begin position="15"/>
        <end position="55"/>
    </location>
</feature>
<gene>
    <name evidence="2" type="ORF">CASFOL_027787</name>
</gene>
<dbReference type="InterPro" id="IPR036047">
    <property type="entry name" value="F-box-like_dom_sf"/>
</dbReference>
<dbReference type="PANTHER" id="PTHR31672">
    <property type="entry name" value="BNACNNG10540D PROTEIN"/>
    <property type="match status" value="1"/>
</dbReference>
<dbReference type="InterPro" id="IPR017451">
    <property type="entry name" value="F-box-assoc_interact_dom"/>
</dbReference>
<dbReference type="InterPro" id="IPR001810">
    <property type="entry name" value="F-box_dom"/>
</dbReference>
<dbReference type="InterPro" id="IPR050796">
    <property type="entry name" value="SCF_F-box_component"/>
</dbReference>
<dbReference type="SMART" id="SM00256">
    <property type="entry name" value="FBOX"/>
    <property type="match status" value="1"/>
</dbReference>
<reference evidence="3" key="1">
    <citation type="journal article" date="2024" name="IScience">
        <title>Strigolactones Initiate the Formation of Haustorium-like Structures in Castilleja.</title>
        <authorList>
            <person name="Buerger M."/>
            <person name="Peterson D."/>
            <person name="Chory J."/>
        </authorList>
    </citation>
    <scope>NUCLEOTIDE SEQUENCE [LARGE SCALE GENOMIC DNA]</scope>
</reference>
<organism evidence="2 3">
    <name type="scientific">Castilleja foliolosa</name>
    <dbReference type="NCBI Taxonomy" id="1961234"/>
    <lineage>
        <taxon>Eukaryota</taxon>
        <taxon>Viridiplantae</taxon>
        <taxon>Streptophyta</taxon>
        <taxon>Embryophyta</taxon>
        <taxon>Tracheophyta</taxon>
        <taxon>Spermatophyta</taxon>
        <taxon>Magnoliopsida</taxon>
        <taxon>eudicotyledons</taxon>
        <taxon>Gunneridae</taxon>
        <taxon>Pentapetalae</taxon>
        <taxon>asterids</taxon>
        <taxon>lamiids</taxon>
        <taxon>Lamiales</taxon>
        <taxon>Orobanchaceae</taxon>
        <taxon>Pedicularideae</taxon>
        <taxon>Castillejinae</taxon>
        <taxon>Castilleja</taxon>
    </lineage>
</organism>
<dbReference type="Pfam" id="PF07734">
    <property type="entry name" value="FBA_1"/>
    <property type="match status" value="1"/>
</dbReference>
<evidence type="ECO:0000259" key="1">
    <source>
        <dbReference type="SMART" id="SM00256"/>
    </source>
</evidence>
<dbReference type="SUPFAM" id="SSF81383">
    <property type="entry name" value="F-box domain"/>
    <property type="match status" value="1"/>
</dbReference>
<dbReference type="PROSITE" id="PS51257">
    <property type="entry name" value="PROKAR_LIPOPROTEIN"/>
    <property type="match status" value="1"/>
</dbReference>
<dbReference type="InterPro" id="IPR006527">
    <property type="entry name" value="F-box-assoc_dom_typ1"/>
</dbReference>
<dbReference type="EMBL" id="JAVIJP010000036">
    <property type="protein sequence ID" value="KAL3628741.1"/>
    <property type="molecule type" value="Genomic_DNA"/>
</dbReference>
<evidence type="ECO:0000313" key="3">
    <source>
        <dbReference type="Proteomes" id="UP001632038"/>
    </source>
</evidence>
<name>A0ABD3CHD6_9LAMI</name>
<sequence length="301" mass="34805">MENSRATYPAAALAACEDLMLCILARLPVKSICRFKSVCKSWNHLLSTQEFVKMHYKLSTESKNQSFLVHRLDKNGRNTISVFKIDSNKKARILHSPFNYTCWLVLWNPAMSLSKTVTLLKDHMYFQNKSLGFGYDAEGDDFKMVRIVWLKNKSKLGMFVSCVEVYSINSDSWTTIDPGFQFSELWIDWIKNSATVNGNPYWVGKDIEMKDVLVCFNMSKLVFKIVPLSSLDYNKAVQDIEFVDLNGFLGALVVTWEHQEDFSKNEKSIEYVDFWVFDDDEQIWTNSHSVGPICRDLSMQK</sequence>
<dbReference type="AlphaFoldDB" id="A0ABD3CHD6"/>
<proteinExistence type="predicted"/>
<accession>A0ABD3CHD6</accession>
<keyword evidence="3" id="KW-1185">Reference proteome</keyword>
<dbReference type="PANTHER" id="PTHR31672:SF13">
    <property type="entry name" value="F-BOX PROTEIN CPR30-LIKE"/>
    <property type="match status" value="1"/>
</dbReference>